<protein>
    <submittedName>
        <fullName evidence="20">Uncharacterized protein LOC108568285 isoform X1</fullName>
    </submittedName>
</protein>
<keyword evidence="8" id="KW-0256">Endoplasmic reticulum</keyword>
<dbReference type="SMART" id="SM00028">
    <property type="entry name" value="TPR"/>
    <property type="match status" value="8"/>
</dbReference>
<name>A0ABM1ND56_NICVS</name>
<feature type="repeat" description="TPR" evidence="16">
    <location>
        <begin position="43"/>
        <end position="76"/>
    </location>
</feature>
<dbReference type="SUPFAM" id="SSF46565">
    <property type="entry name" value="Chaperone J-domain"/>
    <property type="match status" value="1"/>
</dbReference>
<gene>
    <name evidence="20" type="primary">LOC108568285</name>
</gene>
<keyword evidence="15" id="KW-0676">Redox-active center</keyword>
<dbReference type="Pfam" id="PF13414">
    <property type="entry name" value="TPR_11"/>
    <property type="match status" value="1"/>
</dbReference>
<dbReference type="InterPro" id="IPR001623">
    <property type="entry name" value="DnaJ_domain"/>
</dbReference>
<dbReference type="GeneID" id="108568285"/>
<evidence type="ECO:0000256" key="10">
    <source>
        <dbReference type="ARBA" id="ARBA00022982"/>
    </source>
</evidence>
<dbReference type="Proteomes" id="UP000695000">
    <property type="component" value="Unplaced"/>
</dbReference>
<feature type="repeat" description="TPR" evidence="16">
    <location>
        <begin position="225"/>
        <end position="258"/>
    </location>
</feature>
<dbReference type="Gene3D" id="1.25.40.10">
    <property type="entry name" value="Tetratricopeptide repeat domain"/>
    <property type="match status" value="1"/>
</dbReference>
<evidence type="ECO:0000259" key="18">
    <source>
        <dbReference type="PROSITE" id="PS50076"/>
    </source>
</evidence>
<evidence type="ECO:0000256" key="7">
    <source>
        <dbReference type="ARBA" id="ARBA00022729"/>
    </source>
</evidence>
<dbReference type="RefSeq" id="XP_017784756.1">
    <property type="nucleotide sequence ID" value="XM_017929267.1"/>
</dbReference>
<dbReference type="PANTHER" id="PTHR12613:SF0">
    <property type="entry name" value="ERO1-LIKE PROTEIN"/>
    <property type="match status" value="1"/>
</dbReference>
<dbReference type="SUPFAM" id="SSF48452">
    <property type="entry name" value="TPR-like"/>
    <property type="match status" value="1"/>
</dbReference>
<sequence length="866" mass="100076">MMNSIFDTMLVNNNLVKRITPCILLLLLEHILGVCEAVSQAEISNHLELGKQFLARGQLSDALTHYHAAVEGDPRNYLTYFKRGTVYLALGKSKNALSDLDKVLELKPDFTAARVSRGEVHLKQANYDLAQLDFYNVLQVDPYNEKANELIHRIDPAKEREQLAKYYYGNNDYNSAIHTLSEAIEISPQAARLYELRSEMHMENNDFLSAAADIKAATKLQSDNTDGYFKLANLLYQMGHATDALKSIRECLKLDPEHKDCFPLYKKIKKVEKFLTQSETYKEEGNFVECIASAEKAFKNEKDVQMIILESQKLLCHCYMKDEQTSEAVSACSDVINVQQDLNVYCDRAEAYIMSDLFDDAIRDYKSALEIDQNFERAKEGLQRAQKLQQQSERRDYYKILDVKKSATKKEIVKAYRKQAQKWHPDNYQLDEKMKKIAEKKFIDIAAAKEGQIDDCSCNVDSLDNFNNNKIYPRLQSLLTKDYFRFYKVNLKKDCPYWADDSRCAMKYCHVEACHEEDIPAGLKAVVAPHNKYTMESCEDDVELGFLNKTLSAKVIEDFVLWEVYDDSQDNFCIINENDSESEYVDLLLNPERYTGYKGDSAHRIWHTIYMENCFRPTRTSFHAYIQNDKLSGMCLEKRTFYRVISGLHASINIHLSAKYLLSEKKGLGLISTPIWGRNVEEFHRRFDPENTDGEGPNWIRNLYFLYLIELRAIVKASQYLQKEEFYTGNEAEDWDTQLAIKDLLNVANQFPNHFNERAMFAGGDEAQKLKLEFKNHFRNVSSVMDCVGCDKCKLWGKLQTQGLGTALKILFSGKFDDHNTPDNYIHNSNKKDFQLQRSEIVSLINAFGRLSESIFELSEFRKFSS</sequence>
<keyword evidence="6" id="KW-0285">Flavoprotein</keyword>
<dbReference type="PROSITE" id="PS50076">
    <property type="entry name" value="DNAJ_2"/>
    <property type="match status" value="1"/>
</dbReference>
<evidence type="ECO:0000313" key="20">
    <source>
        <dbReference type="RefSeq" id="XP_017784756.1"/>
    </source>
</evidence>
<keyword evidence="11" id="KW-0560">Oxidoreductase</keyword>
<dbReference type="Gene3D" id="1.10.287.110">
    <property type="entry name" value="DnaJ domain"/>
    <property type="match status" value="1"/>
</dbReference>
<feature type="repeat" description="TPR" evidence="16">
    <location>
        <begin position="157"/>
        <end position="190"/>
    </location>
</feature>
<evidence type="ECO:0000256" key="9">
    <source>
        <dbReference type="ARBA" id="ARBA00022827"/>
    </source>
</evidence>
<dbReference type="SMART" id="SM00271">
    <property type="entry name" value="DnaJ"/>
    <property type="match status" value="1"/>
</dbReference>
<dbReference type="Pfam" id="PF13181">
    <property type="entry name" value="TPR_8"/>
    <property type="match status" value="1"/>
</dbReference>
<dbReference type="SUPFAM" id="SSF110019">
    <property type="entry name" value="ERO1-like"/>
    <property type="match status" value="1"/>
</dbReference>
<reference evidence="20" key="1">
    <citation type="submission" date="2025-08" db="UniProtKB">
        <authorList>
            <consortium name="RefSeq"/>
        </authorList>
    </citation>
    <scope>IDENTIFICATION</scope>
    <source>
        <tissue evidence="20">Whole Larva</tissue>
    </source>
</reference>
<feature type="chain" id="PRO_5046138182" evidence="17">
    <location>
        <begin position="38"/>
        <end position="866"/>
    </location>
</feature>
<evidence type="ECO:0000256" key="17">
    <source>
        <dbReference type="SAM" id="SignalP"/>
    </source>
</evidence>
<keyword evidence="9" id="KW-0274">FAD</keyword>
<accession>A0ABM1ND56</accession>
<comment type="subunit">
    <text evidence="4">May function both as a monomer and a homodimer.</text>
</comment>
<dbReference type="PANTHER" id="PTHR12613">
    <property type="entry name" value="ERO1-RELATED"/>
    <property type="match status" value="1"/>
</dbReference>
<keyword evidence="10" id="KW-0249">Electron transport</keyword>
<evidence type="ECO:0000256" key="8">
    <source>
        <dbReference type="ARBA" id="ARBA00022824"/>
    </source>
</evidence>
<feature type="repeat" description="TPR" evidence="16">
    <location>
        <begin position="111"/>
        <end position="144"/>
    </location>
</feature>
<evidence type="ECO:0000256" key="15">
    <source>
        <dbReference type="ARBA" id="ARBA00023284"/>
    </source>
</evidence>
<dbReference type="PRINTS" id="PR00625">
    <property type="entry name" value="JDOMAIN"/>
</dbReference>
<feature type="domain" description="J" evidence="18">
    <location>
        <begin position="396"/>
        <end position="467"/>
    </location>
</feature>
<keyword evidence="13" id="KW-1015">Disulfide bond</keyword>
<feature type="repeat" description="TPR" evidence="16">
    <location>
        <begin position="342"/>
        <end position="375"/>
    </location>
</feature>
<keyword evidence="7 17" id="KW-0732">Signal</keyword>
<evidence type="ECO:0000256" key="1">
    <source>
        <dbReference type="ARBA" id="ARBA00001974"/>
    </source>
</evidence>
<keyword evidence="19" id="KW-1185">Reference proteome</keyword>
<dbReference type="InterPro" id="IPR011990">
    <property type="entry name" value="TPR-like_helical_dom_sf"/>
</dbReference>
<evidence type="ECO:0000256" key="13">
    <source>
        <dbReference type="ARBA" id="ARBA00023157"/>
    </source>
</evidence>
<comment type="subcellular location">
    <subcellularLocation>
        <location evidence="2">Endoplasmic reticulum membrane</location>
        <topology evidence="2">Peripheral membrane protein</topology>
        <orientation evidence="2">Lumenal side</orientation>
    </subcellularLocation>
</comment>
<evidence type="ECO:0000256" key="11">
    <source>
        <dbReference type="ARBA" id="ARBA00023002"/>
    </source>
</evidence>
<dbReference type="CDD" id="cd06257">
    <property type="entry name" value="DnaJ"/>
    <property type="match status" value="1"/>
</dbReference>
<comment type="cofactor">
    <cofactor evidence="1">
        <name>FAD</name>
        <dbReference type="ChEBI" id="CHEBI:57692"/>
    </cofactor>
</comment>
<evidence type="ECO:0000256" key="6">
    <source>
        <dbReference type="ARBA" id="ARBA00022630"/>
    </source>
</evidence>
<keyword evidence="16" id="KW-0802">TPR repeat</keyword>
<dbReference type="InterPro" id="IPR036869">
    <property type="entry name" value="J_dom_sf"/>
</dbReference>
<dbReference type="InterPro" id="IPR037192">
    <property type="entry name" value="ERO1-like_sf"/>
</dbReference>
<evidence type="ECO:0000256" key="14">
    <source>
        <dbReference type="ARBA" id="ARBA00023180"/>
    </source>
</evidence>
<evidence type="ECO:0000256" key="12">
    <source>
        <dbReference type="ARBA" id="ARBA00023136"/>
    </source>
</evidence>
<evidence type="ECO:0000256" key="4">
    <source>
        <dbReference type="ARBA" id="ARBA00011802"/>
    </source>
</evidence>
<feature type="repeat" description="TPR" evidence="16">
    <location>
        <begin position="77"/>
        <end position="110"/>
    </location>
</feature>
<organism evidence="19 20">
    <name type="scientific">Nicrophorus vespilloides</name>
    <name type="common">Boreal carrion beetle</name>
    <dbReference type="NCBI Taxonomy" id="110193"/>
    <lineage>
        <taxon>Eukaryota</taxon>
        <taxon>Metazoa</taxon>
        <taxon>Ecdysozoa</taxon>
        <taxon>Arthropoda</taxon>
        <taxon>Hexapoda</taxon>
        <taxon>Insecta</taxon>
        <taxon>Pterygota</taxon>
        <taxon>Neoptera</taxon>
        <taxon>Endopterygota</taxon>
        <taxon>Coleoptera</taxon>
        <taxon>Polyphaga</taxon>
        <taxon>Staphyliniformia</taxon>
        <taxon>Silphidae</taxon>
        <taxon>Nicrophorinae</taxon>
        <taxon>Nicrophorus</taxon>
    </lineage>
</organism>
<dbReference type="InterPro" id="IPR007266">
    <property type="entry name" value="Ero1"/>
</dbReference>
<evidence type="ECO:0000256" key="16">
    <source>
        <dbReference type="PROSITE-ProRule" id="PRU00339"/>
    </source>
</evidence>
<proteinExistence type="inferred from homology"/>
<keyword evidence="5" id="KW-0813">Transport</keyword>
<keyword evidence="12" id="KW-0472">Membrane</keyword>
<dbReference type="PROSITE" id="PS50005">
    <property type="entry name" value="TPR"/>
    <property type="match status" value="6"/>
</dbReference>
<dbReference type="Pfam" id="PF04137">
    <property type="entry name" value="ERO1"/>
    <property type="match status" value="1"/>
</dbReference>
<comment type="similarity">
    <text evidence="3">Belongs to the EROs family.</text>
</comment>
<dbReference type="Pfam" id="PF13432">
    <property type="entry name" value="TPR_16"/>
    <property type="match status" value="1"/>
</dbReference>
<evidence type="ECO:0000256" key="3">
    <source>
        <dbReference type="ARBA" id="ARBA00008277"/>
    </source>
</evidence>
<feature type="signal peptide" evidence="17">
    <location>
        <begin position="1"/>
        <end position="37"/>
    </location>
</feature>
<keyword evidence="14" id="KW-0325">Glycoprotein</keyword>
<evidence type="ECO:0000256" key="5">
    <source>
        <dbReference type="ARBA" id="ARBA00022448"/>
    </source>
</evidence>
<evidence type="ECO:0000313" key="19">
    <source>
        <dbReference type="Proteomes" id="UP000695000"/>
    </source>
</evidence>
<dbReference type="Pfam" id="PF00226">
    <property type="entry name" value="DnaJ"/>
    <property type="match status" value="1"/>
</dbReference>
<evidence type="ECO:0000256" key="2">
    <source>
        <dbReference type="ARBA" id="ARBA00004367"/>
    </source>
</evidence>
<dbReference type="InterPro" id="IPR019734">
    <property type="entry name" value="TPR_rpt"/>
</dbReference>